<dbReference type="GO" id="GO:0016829">
    <property type="term" value="F:lyase activity"/>
    <property type="evidence" value="ECO:0007669"/>
    <property type="project" value="UniProtKB-KW"/>
</dbReference>
<comment type="caution">
    <text evidence="5">The sequence shown here is derived from an EMBL/GenBank/DDBJ whole genome shotgun (WGS) entry which is preliminary data.</text>
</comment>
<comment type="similarity">
    <text evidence="1">Belongs to the HpcH/HpaI aldolase family.</text>
</comment>
<dbReference type="PANTHER" id="PTHR30502:SF0">
    <property type="entry name" value="PHOSPHOENOLPYRUVATE CARBOXYLASE FAMILY PROTEIN"/>
    <property type="match status" value="1"/>
</dbReference>
<dbReference type="InterPro" id="IPR005000">
    <property type="entry name" value="Aldolase/citrate-lyase_domain"/>
</dbReference>
<dbReference type="InterPro" id="IPR015813">
    <property type="entry name" value="Pyrv/PenolPyrv_kinase-like_dom"/>
</dbReference>
<dbReference type="InterPro" id="IPR050251">
    <property type="entry name" value="HpcH-HpaI_aldolase"/>
</dbReference>
<dbReference type="Pfam" id="PF03328">
    <property type="entry name" value="HpcH_HpaI"/>
    <property type="match status" value="1"/>
</dbReference>
<proteinExistence type="inferred from homology"/>
<sequence length="264" mass="28815">MKKLKKRLQQGETLHGCWLNLGSSLTAEIVGLAGFDWVLIDLEHGAGSEREVLYQLQALEHTPTAALVRVESTEPQRIHRILDMGAEGIMCPKVSNPAEARKVVGGLHYPPHGHRGVAKMVRATGFGQHFGQYYQEAQDNILGVVQIETVEVLNHLDEVAAIDGVDVLFIGPADLSMELGIFGQFDHPRFKEALRETVNAAQKAGKATGILFFNPDDYQTYHDLGIRLIACGADATFVADGARHLAKRLDAFRTVPAGVNNGSE</sequence>
<evidence type="ECO:0000256" key="2">
    <source>
        <dbReference type="ARBA" id="ARBA00022723"/>
    </source>
</evidence>
<dbReference type="SUPFAM" id="SSF51621">
    <property type="entry name" value="Phosphoenolpyruvate/pyruvate domain"/>
    <property type="match status" value="1"/>
</dbReference>
<evidence type="ECO:0000313" key="6">
    <source>
        <dbReference type="Proteomes" id="UP001500936"/>
    </source>
</evidence>
<dbReference type="PANTHER" id="PTHR30502">
    <property type="entry name" value="2-KETO-3-DEOXY-L-RHAMNONATE ALDOLASE"/>
    <property type="match status" value="1"/>
</dbReference>
<keyword evidence="2" id="KW-0479">Metal-binding</keyword>
<evidence type="ECO:0000256" key="1">
    <source>
        <dbReference type="ARBA" id="ARBA00005568"/>
    </source>
</evidence>
<dbReference type="RefSeq" id="WP_345270134.1">
    <property type="nucleotide sequence ID" value="NZ_BAABHB010000011.1"/>
</dbReference>
<keyword evidence="6" id="KW-1185">Reference proteome</keyword>
<gene>
    <name evidence="5" type="ORF">GCM10023187_43780</name>
</gene>
<keyword evidence="3 5" id="KW-0456">Lyase</keyword>
<feature type="domain" description="HpcH/HpaI aldolase/citrate lyase" evidence="4">
    <location>
        <begin position="16"/>
        <end position="238"/>
    </location>
</feature>
<dbReference type="InterPro" id="IPR040442">
    <property type="entry name" value="Pyrv_kinase-like_dom_sf"/>
</dbReference>
<dbReference type="Proteomes" id="UP001500936">
    <property type="component" value="Unassembled WGS sequence"/>
</dbReference>
<dbReference type="EMBL" id="BAABHB010000011">
    <property type="protein sequence ID" value="GAA4414377.1"/>
    <property type="molecule type" value="Genomic_DNA"/>
</dbReference>
<organism evidence="5 6">
    <name type="scientific">Nibrella viscosa</name>
    <dbReference type="NCBI Taxonomy" id="1084524"/>
    <lineage>
        <taxon>Bacteria</taxon>
        <taxon>Pseudomonadati</taxon>
        <taxon>Bacteroidota</taxon>
        <taxon>Cytophagia</taxon>
        <taxon>Cytophagales</taxon>
        <taxon>Spirosomataceae</taxon>
        <taxon>Nibrella</taxon>
    </lineage>
</organism>
<name>A0ABP8KSB8_9BACT</name>
<reference evidence="6" key="1">
    <citation type="journal article" date="2019" name="Int. J. Syst. Evol. Microbiol.">
        <title>The Global Catalogue of Microorganisms (GCM) 10K type strain sequencing project: providing services to taxonomists for standard genome sequencing and annotation.</title>
        <authorList>
            <consortium name="The Broad Institute Genomics Platform"/>
            <consortium name="The Broad Institute Genome Sequencing Center for Infectious Disease"/>
            <person name="Wu L."/>
            <person name="Ma J."/>
        </authorList>
    </citation>
    <scope>NUCLEOTIDE SEQUENCE [LARGE SCALE GENOMIC DNA]</scope>
    <source>
        <strain evidence="6">JCM 17925</strain>
    </source>
</reference>
<accession>A0ABP8KSB8</accession>
<evidence type="ECO:0000313" key="5">
    <source>
        <dbReference type="EMBL" id="GAA4414377.1"/>
    </source>
</evidence>
<dbReference type="Gene3D" id="3.20.20.60">
    <property type="entry name" value="Phosphoenolpyruvate-binding domains"/>
    <property type="match status" value="1"/>
</dbReference>
<evidence type="ECO:0000259" key="4">
    <source>
        <dbReference type="Pfam" id="PF03328"/>
    </source>
</evidence>
<evidence type="ECO:0000256" key="3">
    <source>
        <dbReference type="ARBA" id="ARBA00023239"/>
    </source>
</evidence>
<protein>
    <submittedName>
        <fullName evidence="5">HpcH/HpaI aldolase/citrate lyase family protein</fullName>
    </submittedName>
</protein>